<dbReference type="Proteomes" id="UP000184171">
    <property type="component" value="Unassembled WGS sequence"/>
</dbReference>
<dbReference type="EMBL" id="FQZT01000003">
    <property type="protein sequence ID" value="SHI90132.1"/>
    <property type="molecule type" value="Genomic_DNA"/>
</dbReference>
<proteinExistence type="predicted"/>
<evidence type="ECO:0000313" key="3">
    <source>
        <dbReference type="Proteomes" id="UP000184171"/>
    </source>
</evidence>
<organism evidence="2 3">
    <name type="scientific">Malonomonas rubra DSM 5091</name>
    <dbReference type="NCBI Taxonomy" id="1122189"/>
    <lineage>
        <taxon>Bacteria</taxon>
        <taxon>Pseudomonadati</taxon>
        <taxon>Thermodesulfobacteriota</taxon>
        <taxon>Desulfuromonadia</taxon>
        <taxon>Desulfuromonadales</taxon>
        <taxon>Geopsychrobacteraceae</taxon>
        <taxon>Malonomonas</taxon>
    </lineage>
</organism>
<gene>
    <name evidence="2" type="ORF">SAMN02745165_01073</name>
</gene>
<feature type="signal peptide" evidence="1">
    <location>
        <begin position="1"/>
        <end position="29"/>
    </location>
</feature>
<dbReference type="Pfam" id="PF12974">
    <property type="entry name" value="Phosphonate-bd"/>
    <property type="match status" value="1"/>
</dbReference>
<dbReference type="Gene3D" id="3.40.190.10">
    <property type="entry name" value="Periplasmic binding protein-like II"/>
    <property type="match status" value="2"/>
</dbReference>
<protein>
    <submittedName>
        <fullName evidence="2">Phosphonate transport system substrate-binding protein</fullName>
    </submittedName>
</protein>
<keyword evidence="1" id="KW-0732">Signal</keyword>
<dbReference type="AlphaFoldDB" id="A0A1M6EXG5"/>
<dbReference type="PANTHER" id="PTHR35841:SF1">
    <property type="entry name" value="PHOSPHONATES-BINDING PERIPLASMIC PROTEIN"/>
    <property type="match status" value="1"/>
</dbReference>
<dbReference type="STRING" id="1122189.SAMN02745165_01073"/>
<feature type="chain" id="PRO_5013291257" evidence="1">
    <location>
        <begin position="30"/>
        <end position="292"/>
    </location>
</feature>
<evidence type="ECO:0000313" key="2">
    <source>
        <dbReference type="EMBL" id="SHI90132.1"/>
    </source>
</evidence>
<evidence type="ECO:0000256" key="1">
    <source>
        <dbReference type="SAM" id="SignalP"/>
    </source>
</evidence>
<dbReference type="OrthoDB" id="225238at2"/>
<accession>A0A1M6EXG5</accession>
<reference evidence="2 3" key="1">
    <citation type="submission" date="2016-11" db="EMBL/GenBank/DDBJ databases">
        <authorList>
            <person name="Jaros S."/>
            <person name="Januszkiewicz K."/>
            <person name="Wedrychowicz H."/>
        </authorList>
    </citation>
    <scope>NUCLEOTIDE SEQUENCE [LARGE SCALE GENOMIC DNA]</scope>
    <source>
        <strain evidence="2 3">DSM 5091</strain>
    </source>
</reference>
<keyword evidence="3" id="KW-1185">Reference proteome</keyword>
<sequence>MLGGKRIWQISLFVALQLLVLLCASSLFAAGAVRFAPQPMESKDAIRQQFQPFSRFLAANLRTEVKLLHHRNYRTLIEGLWNDSVDLAYLGPLPYVLAQQQDPDIVPLARFVNAEGDSTYTCALASFGPKLDVTQISSETPIVLTQPYSTCGYLLTAHQLRSFGKNLEELPYYYAGNHSEAALDVIRGKASLAGVKTPVAKQYRHLGLHFREDSILLPGHLLVANKRTLSAEQIKVLRTALLALRPRTDLKDRELTAEWGVEFRYGAIPVHPDDYAEINKLLLQIKVPGVNE</sequence>
<dbReference type="SUPFAM" id="SSF53850">
    <property type="entry name" value="Periplasmic binding protein-like II"/>
    <property type="match status" value="1"/>
</dbReference>
<dbReference type="PANTHER" id="PTHR35841">
    <property type="entry name" value="PHOSPHONATES-BINDING PERIPLASMIC PROTEIN"/>
    <property type="match status" value="1"/>
</dbReference>
<name>A0A1M6EXG5_MALRU</name>